<dbReference type="EMBL" id="CAJVPJ010000810">
    <property type="protein sequence ID" value="CAG8557982.1"/>
    <property type="molecule type" value="Genomic_DNA"/>
</dbReference>
<evidence type="ECO:0000313" key="1">
    <source>
        <dbReference type="EMBL" id="CAG8557982.1"/>
    </source>
</evidence>
<organism evidence="1 2">
    <name type="scientific">Paraglomus occultum</name>
    <dbReference type="NCBI Taxonomy" id="144539"/>
    <lineage>
        <taxon>Eukaryota</taxon>
        <taxon>Fungi</taxon>
        <taxon>Fungi incertae sedis</taxon>
        <taxon>Mucoromycota</taxon>
        <taxon>Glomeromycotina</taxon>
        <taxon>Glomeromycetes</taxon>
        <taxon>Paraglomerales</taxon>
        <taxon>Paraglomeraceae</taxon>
        <taxon>Paraglomus</taxon>
    </lineage>
</organism>
<keyword evidence="2" id="KW-1185">Reference proteome</keyword>
<protein>
    <submittedName>
        <fullName evidence="1">4453_t:CDS:1</fullName>
    </submittedName>
</protein>
<feature type="non-terminal residue" evidence="1">
    <location>
        <position position="1"/>
    </location>
</feature>
<dbReference type="Proteomes" id="UP000789572">
    <property type="component" value="Unassembled WGS sequence"/>
</dbReference>
<evidence type="ECO:0000313" key="2">
    <source>
        <dbReference type="Proteomes" id="UP000789572"/>
    </source>
</evidence>
<reference evidence="1" key="1">
    <citation type="submission" date="2021-06" db="EMBL/GenBank/DDBJ databases">
        <authorList>
            <person name="Kallberg Y."/>
            <person name="Tangrot J."/>
            <person name="Rosling A."/>
        </authorList>
    </citation>
    <scope>NUCLEOTIDE SEQUENCE</scope>
    <source>
        <strain evidence="1">IA702</strain>
    </source>
</reference>
<comment type="caution">
    <text evidence="1">The sequence shown here is derived from an EMBL/GenBank/DDBJ whole genome shotgun (WGS) entry which is preliminary data.</text>
</comment>
<dbReference type="AlphaFoldDB" id="A0A9N9BAD4"/>
<proteinExistence type="predicted"/>
<sequence length="65" mass="7181">DEDLVTLVEWCDLEKRIDGAFGITGLDLLVGASGFNAREYNWHIPSALNQHLTGALSSAYLCMRL</sequence>
<gene>
    <name evidence="1" type="ORF">POCULU_LOCUS5364</name>
</gene>
<name>A0A9N9BAD4_9GLOM</name>
<accession>A0A9N9BAD4</accession>